<evidence type="ECO:0000256" key="4">
    <source>
        <dbReference type="ARBA" id="ARBA00023136"/>
    </source>
</evidence>
<dbReference type="OMA" id="QMSLDIY"/>
<dbReference type="VEuPathDB" id="TriTrypDB:TCDM_07414"/>
<dbReference type="Gene3D" id="1.20.1280.290">
    <property type="match status" value="2"/>
</dbReference>
<evidence type="ECO:0000313" key="7">
    <source>
        <dbReference type="Proteomes" id="UP000246078"/>
    </source>
</evidence>
<dbReference type="GO" id="GO:0045332">
    <property type="term" value="P:phospholipid translocation"/>
    <property type="evidence" value="ECO:0007669"/>
    <property type="project" value="TreeGrafter"/>
</dbReference>
<dbReference type="InterPro" id="IPR052241">
    <property type="entry name" value="SLC66/Scramblase_ANY1"/>
</dbReference>
<feature type="transmembrane region" description="Helical" evidence="5">
    <location>
        <begin position="257"/>
        <end position="277"/>
    </location>
</feature>
<accession>A0A2V2V487</accession>
<dbReference type="EMBL" id="PRFC01000339">
    <property type="protein sequence ID" value="PWU91365.1"/>
    <property type="molecule type" value="Genomic_DNA"/>
</dbReference>
<feature type="transmembrane region" description="Helical" evidence="5">
    <location>
        <begin position="36"/>
        <end position="56"/>
    </location>
</feature>
<evidence type="ECO:0000256" key="2">
    <source>
        <dbReference type="ARBA" id="ARBA00022692"/>
    </source>
</evidence>
<feature type="transmembrane region" description="Helical" evidence="5">
    <location>
        <begin position="199"/>
        <end position="221"/>
    </location>
</feature>
<proteinExistence type="predicted"/>
<dbReference type="PANTHER" id="PTHR14856:SF9">
    <property type="entry name" value="PQ-LOOP REPEAT-CONTAINING PROTEIN 1"/>
    <property type="match status" value="1"/>
</dbReference>
<dbReference type="VEuPathDB" id="TriTrypDB:C4B63_24g218"/>
<dbReference type="VEuPathDB" id="TriTrypDB:TcCLB.506467.4"/>
<dbReference type="VEuPathDB" id="TriTrypDB:ECC02_009291"/>
<dbReference type="Pfam" id="PF04193">
    <property type="entry name" value="PQ-loop"/>
    <property type="match status" value="1"/>
</dbReference>
<name>A0A2V2V487_TRYCR</name>
<dbReference type="OrthoDB" id="292213at2759"/>
<comment type="caution">
    <text evidence="6">The sequence shown here is derived from an EMBL/GenBank/DDBJ whole genome shotgun (WGS) entry which is preliminary data.</text>
</comment>
<protein>
    <recommendedName>
        <fullName evidence="8">PQ loop repeat protein</fullName>
    </recommendedName>
</protein>
<dbReference type="PANTHER" id="PTHR14856">
    <property type="entry name" value="PQ-LOOP REPEAT-CONTAINING PROTEIN 1-LIKE PROTEIN"/>
    <property type="match status" value="1"/>
</dbReference>
<dbReference type="VEuPathDB" id="TriTrypDB:TcYC6_0086130"/>
<keyword evidence="2 5" id="KW-0812">Transmembrane</keyword>
<feature type="transmembrane region" description="Helical" evidence="5">
    <location>
        <begin position="93"/>
        <end position="116"/>
    </location>
</feature>
<comment type="subcellular location">
    <subcellularLocation>
        <location evidence="1">Membrane</location>
        <topology evidence="1">Multi-pass membrane protein</topology>
    </subcellularLocation>
</comment>
<dbReference type="VEuPathDB" id="TriTrypDB:TcG_07302"/>
<evidence type="ECO:0000256" key="1">
    <source>
        <dbReference type="ARBA" id="ARBA00004141"/>
    </source>
</evidence>
<evidence type="ECO:0000256" key="5">
    <source>
        <dbReference type="SAM" id="Phobius"/>
    </source>
</evidence>
<dbReference type="Proteomes" id="UP000246078">
    <property type="component" value="Unassembled WGS sequence"/>
</dbReference>
<dbReference type="FunFam" id="1.20.1280.290:FF:000005">
    <property type="entry name" value="PQ-loop repeat-containing protein 1"/>
    <property type="match status" value="1"/>
</dbReference>
<gene>
    <name evidence="6" type="ORF">C3747_339g4</name>
</gene>
<dbReference type="VEuPathDB" id="TriTrypDB:TCSYLVIO_003598"/>
<evidence type="ECO:0000256" key="3">
    <source>
        <dbReference type="ARBA" id="ARBA00022989"/>
    </source>
</evidence>
<evidence type="ECO:0008006" key="8">
    <source>
        <dbReference type="Google" id="ProtNLM"/>
    </source>
</evidence>
<feature type="transmembrane region" description="Helical" evidence="5">
    <location>
        <begin position="68"/>
        <end position="87"/>
    </location>
</feature>
<dbReference type="GO" id="GO:0016020">
    <property type="term" value="C:membrane"/>
    <property type="evidence" value="ECO:0007669"/>
    <property type="project" value="UniProtKB-SubCell"/>
</dbReference>
<dbReference type="InterPro" id="IPR006603">
    <property type="entry name" value="PQ-loop_rpt"/>
</dbReference>
<keyword evidence="3 5" id="KW-1133">Transmembrane helix</keyword>
<dbReference type="VEuPathDB" id="TriTrypDB:BCY84_12133"/>
<dbReference type="VEuPathDB" id="TriTrypDB:TcBrA4_0096830"/>
<dbReference type="VEuPathDB" id="TriTrypDB:Tc_MARK_6560"/>
<keyword evidence="4 5" id="KW-0472">Membrane</keyword>
<dbReference type="VEuPathDB" id="TriTrypDB:C3747_339g4"/>
<dbReference type="AlphaFoldDB" id="A0A2V2V487"/>
<feature type="transmembrane region" description="Helical" evidence="5">
    <location>
        <begin position="227"/>
        <end position="245"/>
    </location>
</feature>
<dbReference type="VEuPathDB" id="TriTrypDB:TcCL_ESM01463"/>
<dbReference type="GO" id="GO:0005829">
    <property type="term" value="C:cytosol"/>
    <property type="evidence" value="ECO:0007669"/>
    <property type="project" value="GOC"/>
</dbReference>
<sequence>MHQSWSSAVYGSSSEMYRTNDVGVAHDKPNASWKDIMFLLFSIGMVFGPHIGYVFQIHEMSSTRNVEGYSPLVSLILLASNGIRILYYIGHHFALALLFQAMFAILVHTVLLIMVLHMTKNISSDSEEHYSGGGTLSMHETAAATVPAVEVNGEEIGTWEEIHVKTNPIRYILTKLDTGACLLEKRFFSLSPPSFIRRYVLWTLLTTILVLLYYATIGTVWGAAPEVVGYIALGIEALLVLPQILRNHRRQSTEGLTIMLVLTWFLGDIIKVIYFLVDHQPFPFIFCGIFQLSLDLVVIGQLIYFRMRRRSSAIRVMPATREDHTADLDAVEATPNVEKI</sequence>
<reference evidence="6 7" key="1">
    <citation type="journal article" date="2018" name="Microb. Genom.">
        <title>Expanding an expanded genome: long-read sequencing of Trypanosoma cruzi.</title>
        <authorList>
            <person name="Berna L."/>
            <person name="Rodriguez M."/>
            <person name="Chiribao M.L."/>
            <person name="Parodi-Talice A."/>
            <person name="Pita S."/>
            <person name="Rijo G."/>
            <person name="Alvarez-Valin F."/>
            <person name="Robello C."/>
        </authorList>
    </citation>
    <scope>NUCLEOTIDE SEQUENCE [LARGE SCALE GENOMIC DNA]</scope>
    <source>
        <strain evidence="6 7">TCC</strain>
    </source>
</reference>
<feature type="transmembrane region" description="Helical" evidence="5">
    <location>
        <begin position="283"/>
        <end position="305"/>
    </location>
</feature>
<dbReference type="GO" id="GO:0042147">
    <property type="term" value="P:retrograde transport, endosome to Golgi"/>
    <property type="evidence" value="ECO:0007669"/>
    <property type="project" value="TreeGrafter"/>
</dbReference>
<dbReference type="GO" id="GO:0005802">
    <property type="term" value="C:trans-Golgi network"/>
    <property type="evidence" value="ECO:0007669"/>
    <property type="project" value="TreeGrafter"/>
</dbReference>
<dbReference type="GO" id="GO:0005768">
    <property type="term" value="C:endosome"/>
    <property type="evidence" value="ECO:0007669"/>
    <property type="project" value="TreeGrafter"/>
</dbReference>
<dbReference type="SMART" id="SM00679">
    <property type="entry name" value="CTNS"/>
    <property type="match status" value="1"/>
</dbReference>
<evidence type="ECO:0000313" key="6">
    <source>
        <dbReference type="EMBL" id="PWU91365.1"/>
    </source>
</evidence>
<organism evidence="6 7">
    <name type="scientific">Trypanosoma cruzi</name>
    <dbReference type="NCBI Taxonomy" id="5693"/>
    <lineage>
        <taxon>Eukaryota</taxon>
        <taxon>Discoba</taxon>
        <taxon>Euglenozoa</taxon>
        <taxon>Kinetoplastea</taxon>
        <taxon>Metakinetoplastina</taxon>
        <taxon>Trypanosomatida</taxon>
        <taxon>Trypanosomatidae</taxon>
        <taxon>Trypanosoma</taxon>
        <taxon>Schizotrypanum</taxon>
    </lineage>
</organism>
<dbReference type="VEuPathDB" id="TriTrypDB:TcCLB.505193.74"/>